<dbReference type="InterPro" id="IPR039525">
    <property type="entry name" value="RNF126-like_zinc-ribbon"/>
</dbReference>
<feature type="domain" description="RING-type" evidence="9">
    <location>
        <begin position="178"/>
        <end position="219"/>
    </location>
</feature>
<sequence>MSIINQSHWCYQCRQRVRPRGRDMVCPNCDSGFILELDDIDSVMGRFVGAGMDPDFHLDPRLGLMEAISAMMRQGGMIGLSRETDLRTRPRIFSDLEMEFGSGPWLLFRGQLPRHIPDSHWMQRADIADYFVGPGLDDLIEQLSQSDRRGPPPASESSIQAMPSVKINQRHLNGDSHCPVCKEKFELGMEAREMPCKHMYHSECIVPWLEQHNSCPVCRYELPAQGSVASASCSRTEGSGRSNSSSGRTRRRNLLSFLWPFRSSRSNRSR</sequence>
<proteinExistence type="predicted"/>
<evidence type="ECO:0000256" key="2">
    <source>
        <dbReference type="ARBA" id="ARBA00012483"/>
    </source>
</evidence>
<gene>
    <name evidence="10" type="ORF">FCM35_KLT09291</name>
</gene>
<dbReference type="EC" id="2.3.2.27" evidence="2"/>
<dbReference type="InterPro" id="IPR001841">
    <property type="entry name" value="Znf_RING"/>
</dbReference>
<keyword evidence="11" id="KW-1185">Reference proteome</keyword>
<dbReference type="FunFam" id="3.30.40.10:FF:000022">
    <property type="entry name" value="E3 ubiquitin-protein ligase RING1-like"/>
    <property type="match status" value="1"/>
</dbReference>
<keyword evidence="5 8" id="KW-0863">Zinc-finger</keyword>
<dbReference type="SMART" id="SM00184">
    <property type="entry name" value="RING"/>
    <property type="match status" value="1"/>
</dbReference>
<evidence type="ECO:0000256" key="4">
    <source>
        <dbReference type="ARBA" id="ARBA00022723"/>
    </source>
</evidence>
<evidence type="ECO:0000259" key="9">
    <source>
        <dbReference type="PROSITE" id="PS50089"/>
    </source>
</evidence>
<evidence type="ECO:0000256" key="7">
    <source>
        <dbReference type="ARBA" id="ARBA00022833"/>
    </source>
</evidence>
<keyword evidence="7" id="KW-0862">Zinc</keyword>
<dbReference type="GO" id="GO:0008270">
    <property type="term" value="F:zinc ion binding"/>
    <property type="evidence" value="ECO:0007669"/>
    <property type="project" value="UniProtKB-KW"/>
</dbReference>
<dbReference type="Proteomes" id="UP000623129">
    <property type="component" value="Unassembled WGS sequence"/>
</dbReference>
<dbReference type="AlphaFoldDB" id="A0A833QWT5"/>
<dbReference type="GO" id="GO:0061630">
    <property type="term" value="F:ubiquitin protein ligase activity"/>
    <property type="evidence" value="ECO:0007669"/>
    <property type="project" value="UniProtKB-EC"/>
</dbReference>
<dbReference type="PANTHER" id="PTHR15710">
    <property type="entry name" value="E3 UBIQUITIN-PROTEIN LIGASE PRAJA"/>
    <property type="match status" value="1"/>
</dbReference>
<keyword evidence="3" id="KW-0808">Transferase</keyword>
<organism evidence="10 11">
    <name type="scientific">Carex littledalei</name>
    <dbReference type="NCBI Taxonomy" id="544730"/>
    <lineage>
        <taxon>Eukaryota</taxon>
        <taxon>Viridiplantae</taxon>
        <taxon>Streptophyta</taxon>
        <taxon>Embryophyta</taxon>
        <taxon>Tracheophyta</taxon>
        <taxon>Spermatophyta</taxon>
        <taxon>Magnoliopsida</taxon>
        <taxon>Liliopsida</taxon>
        <taxon>Poales</taxon>
        <taxon>Cyperaceae</taxon>
        <taxon>Cyperoideae</taxon>
        <taxon>Cariceae</taxon>
        <taxon>Carex</taxon>
        <taxon>Carex subgen. Euthyceras</taxon>
    </lineage>
</organism>
<evidence type="ECO:0000313" key="10">
    <source>
        <dbReference type="EMBL" id="KAF3326211.1"/>
    </source>
</evidence>
<dbReference type="Pfam" id="PF14369">
    <property type="entry name" value="Zn_ribbon_19"/>
    <property type="match status" value="1"/>
</dbReference>
<dbReference type="CDD" id="cd16667">
    <property type="entry name" value="RING-H2_RNF126-like"/>
    <property type="match status" value="1"/>
</dbReference>
<dbReference type="SUPFAM" id="SSF57850">
    <property type="entry name" value="RING/U-box"/>
    <property type="match status" value="1"/>
</dbReference>
<evidence type="ECO:0000256" key="8">
    <source>
        <dbReference type="PROSITE-ProRule" id="PRU00175"/>
    </source>
</evidence>
<keyword evidence="4" id="KW-0479">Metal-binding</keyword>
<dbReference type="GO" id="GO:0016567">
    <property type="term" value="P:protein ubiquitination"/>
    <property type="evidence" value="ECO:0007669"/>
    <property type="project" value="TreeGrafter"/>
</dbReference>
<reference evidence="10" key="1">
    <citation type="submission" date="2020-01" db="EMBL/GenBank/DDBJ databases">
        <title>Genome sequence of Kobresia littledalei, the first chromosome-level genome in the family Cyperaceae.</title>
        <authorList>
            <person name="Qu G."/>
        </authorList>
    </citation>
    <scope>NUCLEOTIDE SEQUENCE</scope>
    <source>
        <strain evidence="10">C.B.Clarke</strain>
        <tissue evidence="10">Leaf</tissue>
    </source>
</reference>
<dbReference type="Pfam" id="PF13639">
    <property type="entry name" value="zf-RING_2"/>
    <property type="match status" value="1"/>
</dbReference>
<dbReference type="InterPro" id="IPR013083">
    <property type="entry name" value="Znf_RING/FYVE/PHD"/>
</dbReference>
<name>A0A833QWT5_9POAL</name>
<dbReference type="Gene3D" id="3.30.40.10">
    <property type="entry name" value="Zinc/RING finger domain, C3HC4 (zinc finger)"/>
    <property type="match status" value="1"/>
</dbReference>
<accession>A0A833QWT5</accession>
<evidence type="ECO:0000313" key="11">
    <source>
        <dbReference type="Proteomes" id="UP000623129"/>
    </source>
</evidence>
<protein>
    <recommendedName>
        <fullName evidence="2">RING-type E3 ubiquitin transferase</fullName>
        <ecNumber evidence="2">2.3.2.27</ecNumber>
    </recommendedName>
</protein>
<comment type="catalytic activity">
    <reaction evidence="1">
        <text>S-ubiquitinyl-[E2 ubiquitin-conjugating enzyme]-L-cysteine + [acceptor protein]-L-lysine = [E2 ubiquitin-conjugating enzyme]-L-cysteine + N(6)-ubiquitinyl-[acceptor protein]-L-lysine.</text>
        <dbReference type="EC" id="2.3.2.27"/>
    </reaction>
</comment>
<evidence type="ECO:0000256" key="5">
    <source>
        <dbReference type="ARBA" id="ARBA00022771"/>
    </source>
</evidence>
<comment type="caution">
    <text evidence="10">The sequence shown here is derived from an EMBL/GenBank/DDBJ whole genome shotgun (WGS) entry which is preliminary data.</text>
</comment>
<dbReference type="GO" id="GO:0005737">
    <property type="term" value="C:cytoplasm"/>
    <property type="evidence" value="ECO:0007669"/>
    <property type="project" value="TreeGrafter"/>
</dbReference>
<dbReference type="EMBL" id="SWLB01000019">
    <property type="protein sequence ID" value="KAF3326211.1"/>
    <property type="molecule type" value="Genomic_DNA"/>
</dbReference>
<dbReference type="PROSITE" id="PS50089">
    <property type="entry name" value="ZF_RING_2"/>
    <property type="match status" value="1"/>
</dbReference>
<evidence type="ECO:0000256" key="6">
    <source>
        <dbReference type="ARBA" id="ARBA00022786"/>
    </source>
</evidence>
<keyword evidence="6" id="KW-0833">Ubl conjugation pathway</keyword>
<dbReference type="PANTHER" id="PTHR15710:SF34">
    <property type="entry name" value="E3 UBIQUITIN-PROTEIN LIGASE RHC1A-RELATED"/>
    <property type="match status" value="1"/>
</dbReference>
<evidence type="ECO:0000256" key="3">
    <source>
        <dbReference type="ARBA" id="ARBA00022679"/>
    </source>
</evidence>
<dbReference type="OrthoDB" id="8062037at2759"/>
<evidence type="ECO:0000256" key="1">
    <source>
        <dbReference type="ARBA" id="ARBA00000900"/>
    </source>
</evidence>